<dbReference type="SUPFAM" id="SSF53474">
    <property type="entry name" value="alpha/beta-Hydrolases"/>
    <property type="match status" value="1"/>
</dbReference>
<dbReference type="InterPro" id="IPR000073">
    <property type="entry name" value="AB_hydrolase_1"/>
</dbReference>
<name>A0A9X8EJ83_PSEPU</name>
<accession>A0A9X8EJ83</accession>
<keyword evidence="2" id="KW-0378">Hydrolase</keyword>
<dbReference type="GO" id="GO:0016787">
    <property type="term" value="F:hydrolase activity"/>
    <property type="evidence" value="ECO:0007669"/>
    <property type="project" value="UniProtKB-KW"/>
</dbReference>
<evidence type="ECO:0000259" key="1">
    <source>
        <dbReference type="Pfam" id="PF00561"/>
    </source>
</evidence>
<evidence type="ECO:0000313" key="3">
    <source>
        <dbReference type="Proteomes" id="UP000269115"/>
    </source>
</evidence>
<dbReference type="EMBL" id="RJUR01000011">
    <property type="protein sequence ID" value="ROQ52975.1"/>
    <property type="molecule type" value="Genomic_DNA"/>
</dbReference>
<dbReference type="AlphaFoldDB" id="A0A9X8EJ83"/>
<proteinExistence type="predicted"/>
<dbReference type="Proteomes" id="UP000269115">
    <property type="component" value="Unassembled WGS sequence"/>
</dbReference>
<dbReference type="InterPro" id="IPR050471">
    <property type="entry name" value="AB_hydrolase"/>
</dbReference>
<reference evidence="2 3" key="1">
    <citation type="submission" date="2018-11" db="EMBL/GenBank/DDBJ databases">
        <title>Genomic analyses of the natural microbiome of Caenorhabditis elegans.</title>
        <authorList>
            <person name="Samuel B."/>
        </authorList>
    </citation>
    <scope>NUCLEOTIDE SEQUENCE [LARGE SCALE GENOMIC DNA]</scope>
    <source>
        <strain evidence="2 3">BIGb0473</strain>
    </source>
</reference>
<feature type="domain" description="AB hydrolase-1" evidence="1">
    <location>
        <begin position="14"/>
        <end position="111"/>
    </location>
</feature>
<evidence type="ECO:0000313" key="2">
    <source>
        <dbReference type="EMBL" id="ROQ52975.1"/>
    </source>
</evidence>
<protein>
    <submittedName>
        <fullName evidence="2">Aminoacrylate hydrolase</fullName>
    </submittedName>
</protein>
<organism evidence="2 3">
    <name type="scientific">Pseudomonas putida</name>
    <name type="common">Arthrobacter siderocapsulatus</name>
    <dbReference type="NCBI Taxonomy" id="303"/>
    <lineage>
        <taxon>Bacteria</taxon>
        <taxon>Pseudomonadati</taxon>
        <taxon>Pseudomonadota</taxon>
        <taxon>Gammaproteobacteria</taxon>
        <taxon>Pseudomonadales</taxon>
        <taxon>Pseudomonadaceae</taxon>
        <taxon>Pseudomonas</taxon>
    </lineage>
</organism>
<dbReference type="PRINTS" id="PR00111">
    <property type="entry name" value="ABHYDROLASE"/>
</dbReference>
<dbReference type="PANTHER" id="PTHR43433">
    <property type="entry name" value="HYDROLASE, ALPHA/BETA FOLD FAMILY PROTEIN"/>
    <property type="match status" value="1"/>
</dbReference>
<dbReference type="PANTHER" id="PTHR43433:SF5">
    <property type="entry name" value="AB HYDROLASE-1 DOMAIN-CONTAINING PROTEIN"/>
    <property type="match status" value="1"/>
</dbReference>
<gene>
    <name evidence="2" type="ORF">EDF85_0725</name>
</gene>
<dbReference type="InterPro" id="IPR029058">
    <property type="entry name" value="AB_hydrolase_fold"/>
</dbReference>
<comment type="caution">
    <text evidence="2">The sequence shown here is derived from an EMBL/GenBank/DDBJ whole genome shotgun (WGS) entry which is preliminary data.</text>
</comment>
<dbReference type="Pfam" id="PF00561">
    <property type="entry name" value="Abhydrolase_1"/>
    <property type="match status" value="1"/>
</dbReference>
<sequence length="255" mass="27615">MTDFIHSCVQGQGPAVVLVSGLGGLAAFWQPLVEQLCADYRVITFDHPGTGQSTLDGLPSIPGIVEALLQVLERHEVAQAHIVGHSTGSLVTQAMALDHPERMASMVLSSGWACPDQRFRDFFAYRQYLLARLGGAAYTALTRLVAYPSSWYGEHFASDGTPDFDAPSTVDVAMTQARMDMLLGYSRRDELGGLRLPSLVVGAADDYVIPFHHSQELASRVPGAQLVELSGGHFAPVTRTQAYSAVVRHFWESAA</sequence>
<dbReference type="Gene3D" id="3.40.50.1820">
    <property type="entry name" value="alpha/beta hydrolase"/>
    <property type="match status" value="1"/>
</dbReference>
<dbReference type="RefSeq" id="WP_123752397.1">
    <property type="nucleotide sequence ID" value="NZ_RJUR01000011.1"/>
</dbReference>